<dbReference type="Pfam" id="PF14016">
    <property type="entry name" value="DUF4232"/>
    <property type="match status" value="1"/>
</dbReference>
<evidence type="ECO:0000313" key="3">
    <source>
        <dbReference type="Proteomes" id="UP001634747"/>
    </source>
</evidence>
<dbReference type="RefSeq" id="WP_263414433.1">
    <property type="nucleotide sequence ID" value="NZ_BAABBH010000001.1"/>
</dbReference>
<reference evidence="2 3" key="1">
    <citation type="submission" date="2024-12" db="EMBL/GenBank/DDBJ databases">
        <authorList>
            <person name="Lee Y."/>
        </authorList>
    </citation>
    <scope>NUCLEOTIDE SEQUENCE [LARGE SCALE GENOMIC DNA]</scope>
    <source>
        <strain evidence="2 3">03SUJ4</strain>
    </source>
</reference>
<organism evidence="2 3">
    <name type="scientific">Terriglobus aquaticus</name>
    <dbReference type="NCBI Taxonomy" id="940139"/>
    <lineage>
        <taxon>Bacteria</taxon>
        <taxon>Pseudomonadati</taxon>
        <taxon>Acidobacteriota</taxon>
        <taxon>Terriglobia</taxon>
        <taxon>Terriglobales</taxon>
        <taxon>Acidobacteriaceae</taxon>
        <taxon>Terriglobus</taxon>
    </lineage>
</organism>
<keyword evidence="3" id="KW-1185">Reference proteome</keyword>
<protein>
    <submittedName>
        <fullName evidence="2">DUF4232 domain-containing protein</fullName>
    </submittedName>
</protein>
<sequence>MLGRPLFLGPVAVLVLTTVGCSTKGATGASSTSASAAQRSSFTDSASAASATPPQANEGTGAIACTARDVVLKPGDSNADFNGMSHSGTYLTLTNKSRNACSIPGLPQLTFLDANGPVKADADLAGAKFMHPGPVVLPIVLQPKQSVTTSARWVSGSVFQDNLCYKLTGVTLALREGSAHTPLAGQMCGERSKGAHYDLQRYGTGPKP</sequence>
<proteinExistence type="predicted"/>
<dbReference type="Proteomes" id="UP001634747">
    <property type="component" value="Unassembled WGS sequence"/>
</dbReference>
<name>A0ABW9KNN8_9BACT</name>
<gene>
    <name evidence="2" type="ORF">ACK2TP_16655</name>
</gene>
<dbReference type="EMBL" id="JBJYXY010000001">
    <property type="protein sequence ID" value="MFN2977404.1"/>
    <property type="molecule type" value="Genomic_DNA"/>
</dbReference>
<evidence type="ECO:0000259" key="1">
    <source>
        <dbReference type="Pfam" id="PF14016"/>
    </source>
</evidence>
<evidence type="ECO:0000313" key="2">
    <source>
        <dbReference type="EMBL" id="MFN2977404.1"/>
    </source>
</evidence>
<dbReference type="PROSITE" id="PS51257">
    <property type="entry name" value="PROKAR_LIPOPROTEIN"/>
    <property type="match status" value="1"/>
</dbReference>
<comment type="caution">
    <text evidence="2">The sequence shown here is derived from an EMBL/GenBank/DDBJ whole genome shotgun (WGS) entry which is preliminary data.</text>
</comment>
<feature type="domain" description="DUF4232" evidence="1">
    <location>
        <begin position="65"/>
        <end position="189"/>
    </location>
</feature>
<dbReference type="InterPro" id="IPR025326">
    <property type="entry name" value="DUF4232"/>
</dbReference>
<accession>A0ABW9KNN8</accession>